<dbReference type="EMBL" id="CAEY01002025">
    <property type="status" value="NOT_ANNOTATED_CDS"/>
    <property type="molecule type" value="Genomic_DNA"/>
</dbReference>
<proteinExistence type="predicted"/>
<organism evidence="3 4">
    <name type="scientific">Tetranychus urticae</name>
    <name type="common">Two-spotted spider mite</name>
    <dbReference type="NCBI Taxonomy" id="32264"/>
    <lineage>
        <taxon>Eukaryota</taxon>
        <taxon>Metazoa</taxon>
        <taxon>Ecdysozoa</taxon>
        <taxon>Arthropoda</taxon>
        <taxon>Chelicerata</taxon>
        <taxon>Arachnida</taxon>
        <taxon>Acari</taxon>
        <taxon>Acariformes</taxon>
        <taxon>Trombidiformes</taxon>
        <taxon>Prostigmata</taxon>
        <taxon>Eleutherengona</taxon>
        <taxon>Raphignathae</taxon>
        <taxon>Tetranychoidea</taxon>
        <taxon>Tetranychidae</taxon>
        <taxon>Tetranychus</taxon>
    </lineage>
</organism>
<reference evidence="4" key="1">
    <citation type="submission" date="2011-08" db="EMBL/GenBank/DDBJ databases">
        <authorList>
            <person name="Rombauts S."/>
        </authorList>
    </citation>
    <scope>NUCLEOTIDE SEQUENCE</scope>
    <source>
        <strain evidence="4">London</strain>
    </source>
</reference>
<protein>
    <recommendedName>
        <fullName evidence="5">CUB domain-containing protein</fullName>
    </recommendedName>
</protein>
<accession>T1KDP6</accession>
<dbReference type="Proteomes" id="UP000015104">
    <property type="component" value="Unassembled WGS sequence"/>
</dbReference>
<sequence>MIKMYFLFLLIFVLITFKVEAEDSCYDCLTKTYCISSDGSGVCSKHNLVKAKFQVLTTYDIDGLDFYNQDLHQLTLKSYNVAPDEEKTIKVSFDKPGFSSNVYTCYKSSQGSTNARFHRGNDSYPGSSSYDDGVLTCSWSFFIYQVIWPLHAVDLIKDGSRSITLYHDSLKVTVAQDTSQLPIYHAQYYKCCNKVHGNDEFMLTFDRTKTQIRYRLYYWKNNVNKVNVTLTRKDGIKLQFQCYLHSHVKGYIIDGTQRFSVDRQLLEPDVTNAEICSWVTPFVLGDSRISIDSSSSVFDLQVEDDSGTVYTEKAVELKNSLHYVKFSFIMIAFVVLSLISIRCFIIEKQKMRNAKIRIPNA</sequence>
<keyword evidence="1" id="KW-0472">Membrane</keyword>
<dbReference type="EnsemblMetazoa" id="tetur09g03740.1">
    <property type="protein sequence ID" value="tetur09g03740.1"/>
    <property type="gene ID" value="tetur09g03740"/>
</dbReference>
<keyword evidence="4" id="KW-1185">Reference proteome</keyword>
<name>T1KDP6_TETUR</name>
<dbReference type="AlphaFoldDB" id="T1KDP6"/>
<dbReference type="HOGENOM" id="CLU_061269_1_0_1"/>
<keyword evidence="2" id="KW-0732">Signal</keyword>
<feature type="signal peptide" evidence="2">
    <location>
        <begin position="1"/>
        <end position="21"/>
    </location>
</feature>
<evidence type="ECO:0000256" key="1">
    <source>
        <dbReference type="SAM" id="Phobius"/>
    </source>
</evidence>
<feature type="transmembrane region" description="Helical" evidence="1">
    <location>
        <begin position="326"/>
        <end position="345"/>
    </location>
</feature>
<reference evidence="3" key="2">
    <citation type="submission" date="2015-06" db="UniProtKB">
        <authorList>
            <consortium name="EnsemblMetazoa"/>
        </authorList>
    </citation>
    <scope>IDENTIFICATION</scope>
</reference>
<evidence type="ECO:0000313" key="4">
    <source>
        <dbReference type="Proteomes" id="UP000015104"/>
    </source>
</evidence>
<evidence type="ECO:0008006" key="5">
    <source>
        <dbReference type="Google" id="ProtNLM"/>
    </source>
</evidence>
<keyword evidence="1" id="KW-1133">Transmembrane helix</keyword>
<evidence type="ECO:0000313" key="3">
    <source>
        <dbReference type="EnsemblMetazoa" id="tetur09g03740.1"/>
    </source>
</evidence>
<feature type="chain" id="PRO_5007728999" description="CUB domain-containing protein" evidence="2">
    <location>
        <begin position="22"/>
        <end position="361"/>
    </location>
</feature>
<keyword evidence="1" id="KW-0812">Transmembrane</keyword>
<evidence type="ECO:0000256" key="2">
    <source>
        <dbReference type="SAM" id="SignalP"/>
    </source>
</evidence>